<evidence type="ECO:0000256" key="2">
    <source>
        <dbReference type="ARBA" id="ARBA00023015"/>
    </source>
</evidence>
<feature type="compositionally biased region" description="Polar residues" evidence="6">
    <location>
        <begin position="409"/>
        <end position="418"/>
    </location>
</feature>
<dbReference type="PROSITE" id="PS51294">
    <property type="entry name" value="HTH_MYB"/>
    <property type="match status" value="1"/>
</dbReference>
<evidence type="ECO:0000256" key="4">
    <source>
        <dbReference type="ARBA" id="ARBA00023163"/>
    </source>
</evidence>
<dbReference type="GO" id="GO:0006355">
    <property type="term" value="P:regulation of DNA-templated transcription"/>
    <property type="evidence" value="ECO:0007669"/>
    <property type="project" value="UniProtKB-ARBA"/>
</dbReference>
<dbReference type="InterPro" id="IPR017930">
    <property type="entry name" value="Myb_dom"/>
</dbReference>
<accession>A0ABD1VJK2</accession>
<dbReference type="GO" id="GO:0003677">
    <property type="term" value="F:DNA binding"/>
    <property type="evidence" value="ECO:0007669"/>
    <property type="project" value="UniProtKB-KW"/>
</dbReference>
<evidence type="ECO:0000259" key="7">
    <source>
        <dbReference type="PROSITE" id="PS51294"/>
    </source>
</evidence>
<keyword evidence="4" id="KW-0804">Transcription</keyword>
<feature type="region of interest" description="Disordered" evidence="6">
    <location>
        <begin position="409"/>
        <end position="450"/>
    </location>
</feature>
<feature type="compositionally biased region" description="Low complexity" evidence="6">
    <location>
        <begin position="419"/>
        <end position="432"/>
    </location>
</feature>
<evidence type="ECO:0000256" key="5">
    <source>
        <dbReference type="ARBA" id="ARBA00023242"/>
    </source>
</evidence>
<dbReference type="InterPro" id="IPR044787">
    <property type="entry name" value="HHO5-like"/>
</dbReference>
<dbReference type="InterPro" id="IPR009057">
    <property type="entry name" value="Homeodomain-like_sf"/>
</dbReference>
<comment type="subcellular location">
    <subcellularLocation>
        <location evidence="1">Nucleus</location>
    </subcellularLocation>
</comment>
<keyword evidence="2" id="KW-0805">Transcription regulation</keyword>
<sequence>MGSIPPQLNLNCTPTNSTYIPKTICEFLAEVSMIANDSDRLIKLDNYINGLQEEMKKIDAFKRELPLCMLLLNDAIVTMEEESTQYRESTSQPVLEEFIPLKKTSDDHDHDDQNVGVSYGNDNNCREKMNWMSSAQLWNADYHHNLPNIGFNNNKQASKDLKKRVEEENNSPVIDELFQSERAFLPSKGCTNFPTMTVRKGDKDEIAGVSGLSLCTPGIKNSREDTGCSGLKLKSSYSRLGFSSATNGKKKNLREDTGCSGLKLKSSCSRLGFSSATNDLMKKSREDTGCSGLKLKSTRSRSGFTSATNDQSNLRIGQQQTSRKLRRSWSPGLHHQFVNALQQLGGARAATPKQIRERMQVDGLTNDEVKSHLQKYRIHTRRVPTNPSTSTNEPVVLLGSLWTSQVQYGDSSKQSDTHSVSSQSPLQLASSSRCTSMTEGDSMENEDDEK</sequence>
<reference evidence="9" key="1">
    <citation type="submission" date="2024-07" db="EMBL/GenBank/DDBJ databases">
        <title>Two chromosome-level genome assemblies of Korean endemic species Abeliophyllum distichum and Forsythia ovata (Oleaceae).</title>
        <authorList>
            <person name="Jang H."/>
        </authorList>
    </citation>
    <scope>NUCLEOTIDE SEQUENCE [LARGE SCALE GENOMIC DNA]</scope>
</reference>
<keyword evidence="9" id="KW-1185">Reference proteome</keyword>
<dbReference type="EMBL" id="JBFOLJ010000005">
    <property type="protein sequence ID" value="KAL2537396.1"/>
    <property type="molecule type" value="Genomic_DNA"/>
</dbReference>
<dbReference type="FunFam" id="1.10.10.60:FF:000007">
    <property type="entry name" value="Two-component response regulator"/>
    <property type="match status" value="1"/>
</dbReference>
<dbReference type="NCBIfam" id="TIGR01557">
    <property type="entry name" value="myb_SHAQKYF"/>
    <property type="match status" value="1"/>
</dbReference>
<evidence type="ECO:0000256" key="6">
    <source>
        <dbReference type="SAM" id="MobiDB-lite"/>
    </source>
</evidence>
<evidence type="ECO:0000256" key="3">
    <source>
        <dbReference type="ARBA" id="ARBA00023125"/>
    </source>
</evidence>
<dbReference type="Pfam" id="PF26575">
    <property type="entry name" value="HHO5_N"/>
    <property type="match status" value="1"/>
</dbReference>
<dbReference type="InterPro" id="IPR001005">
    <property type="entry name" value="SANT/Myb"/>
</dbReference>
<feature type="region of interest" description="Disordered" evidence="6">
    <location>
        <begin position="300"/>
        <end position="323"/>
    </location>
</feature>
<name>A0ABD1VJK2_9LAMI</name>
<dbReference type="Gene3D" id="1.10.10.60">
    <property type="entry name" value="Homeodomain-like"/>
    <property type="match status" value="1"/>
</dbReference>
<evidence type="ECO:0000313" key="8">
    <source>
        <dbReference type="EMBL" id="KAL2537396.1"/>
    </source>
</evidence>
<dbReference type="Proteomes" id="UP001604277">
    <property type="component" value="Unassembled WGS sequence"/>
</dbReference>
<dbReference type="AlphaFoldDB" id="A0ABD1VJK2"/>
<organism evidence="8 9">
    <name type="scientific">Forsythia ovata</name>
    <dbReference type="NCBI Taxonomy" id="205694"/>
    <lineage>
        <taxon>Eukaryota</taxon>
        <taxon>Viridiplantae</taxon>
        <taxon>Streptophyta</taxon>
        <taxon>Embryophyta</taxon>
        <taxon>Tracheophyta</taxon>
        <taxon>Spermatophyta</taxon>
        <taxon>Magnoliopsida</taxon>
        <taxon>eudicotyledons</taxon>
        <taxon>Gunneridae</taxon>
        <taxon>Pentapetalae</taxon>
        <taxon>asterids</taxon>
        <taxon>lamiids</taxon>
        <taxon>Lamiales</taxon>
        <taxon>Oleaceae</taxon>
        <taxon>Forsythieae</taxon>
        <taxon>Forsythia</taxon>
    </lineage>
</organism>
<dbReference type="PANTHER" id="PTHR31003:SF3">
    <property type="entry name" value="HOMEODOMAIN-LIKE SUPERFAMILY PROTEIN-RELATED"/>
    <property type="match status" value="1"/>
</dbReference>
<feature type="compositionally biased region" description="Acidic residues" evidence="6">
    <location>
        <begin position="441"/>
        <end position="450"/>
    </location>
</feature>
<dbReference type="SUPFAM" id="SSF46689">
    <property type="entry name" value="Homeodomain-like"/>
    <property type="match status" value="1"/>
</dbReference>
<gene>
    <name evidence="8" type="ORF">Fot_18787</name>
</gene>
<comment type="caution">
    <text evidence="8">The sequence shown here is derived from an EMBL/GenBank/DDBJ whole genome shotgun (WGS) entry which is preliminary data.</text>
</comment>
<dbReference type="GO" id="GO:0005634">
    <property type="term" value="C:nucleus"/>
    <property type="evidence" value="ECO:0007669"/>
    <property type="project" value="UniProtKB-SubCell"/>
</dbReference>
<dbReference type="InterPro" id="IPR058673">
    <property type="entry name" value="HHO5-like_N"/>
</dbReference>
<dbReference type="Pfam" id="PF00249">
    <property type="entry name" value="Myb_DNA-binding"/>
    <property type="match status" value="1"/>
</dbReference>
<feature type="domain" description="HTH myb-type" evidence="7">
    <location>
        <begin position="321"/>
        <end position="381"/>
    </location>
</feature>
<evidence type="ECO:0000313" key="9">
    <source>
        <dbReference type="Proteomes" id="UP001604277"/>
    </source>
</evidence>
<protein>
    <submittedName>
        <fullName evidence="8">Transcription factor HRS1-like</fullName>
    </submittedName>
</protein>
<dbReference type="InterPro" id="IPR006447">
    <property type="entry name" value="Myb_dom_plants"/>
</dbReference>
<proteinExistence type="predicted"/>
<keyword evidence="5" id="KW-0539">Nucleus</keyword>
<dbReference type="PANTHER" id="PTHR31003">
    <property type="entry name" value="MYB FAMILY TRANSCRIPTION FACTOR"/>
    <property type="match status" value="1"/>
</dbReference>
<evidence type="ECO:0000256" key="1">
    <source>
        <dbReference type="ARBA" id="ARBA00004123"/>
    </source>
</evidence>
<feature type="compositionally biased region" description="Polar residues" evidence="6">
    <location>
        <begin position="300"/>
        <end position="322"/>
    </location>
</feature>
<keyword evidence="3" id="KW-0238">DNA-binding</keyword>